<organism evidence="3">
    <name type="scientific">Nippostrongylus brasiliensis</name>
    <name type="common">Rat hookworm</name>
    <dbReference type="NCBI Taxonomy" id="27835"/>
    <lineage>
        <taxon>Eukaryota</taxon>
        <taxon>Metazoa</taxon>
        <taxon>Ecdysozoa</taxon>
        <taxon>Nematoda</taxon>
        <taxon>Chromadorea</taxon>
        <taxon>Rhabditida</taxon>
        <taxon>Rhabditina</taxon>
        <taxon>Rhabditomorpha</taxon>
        <taxon>Strongyloidea</taxon>
        <taxon>Heligmosomidae</taxon>
        <taxon>Nippostrongylus</taxon>
    </lineage>
</organism>
<reference evidence="1 2" key="2">
    <citation type="submission" date="2018-11" db="EMBL/GenBank/DDBJ databases">
        <authorList>
            <consortium name="Pathogen Informatics"/>
        </authorList>
    </citation>
    <scope>NUCLEOTIDE SEQUENCE [LARGE SCALE GENOMIC DNA]</scope>
</reference>
<gene>
    <name evidence="1" type="ORF">NBR_LOCUS17490</name>
</gene>
<dbReference type="Proteomes" id="UP000271162">
    <property type="component" value="Unassembled WGS sequence"/>
</dbReference>
<evidence type="ECO:0000313" key="1">
    <source>
        <dbReference type="EMBL" id="VDL81147.1"/>
    </source>
</evidence>
<keyword evidence="2" id="KW-1185">Reference proteome</keyword>
<evidence type="ECO:0000313" key="3">
    <source>
        <dbReference type="WBParaSite" id="NBR_0001748901-mRNA-1"/>
    </source>
</evidence>
<reference evidence="3" key="1">
    <citation type="submission" date="2017-02" db="UniProtKB">
        <authorList>
            <consortium name="WormBaseParasite"/>
        </authorList>
    </citation>
    <scope>IDENTIFICATION</scope>
</reference>
<dbReference type="OMA" id="KTECECK"/>
<dbReference type="STRING" id="27835.A0A0N4YKD3"/>
<name>A0A0N4YKD3_NIPBR</name>
<dbReference type="AlphaFoldDB" id="A0A0N4YKD3"/>
<proteinExistence type="predicted"/>
<sequence length="113" mass="12968">MVITLEEREILEFSIGRWTVTPPNVDRKDHHDEAFHPVTEETWRRSAQHFHNALKYPRGVGCVDGKHAPDNSGSTFYNYKYFLPIVLLAVVDSEHRILGYDLGGNERESDSGK</sequence>
<evidence type="ECO:0000313" key="2">
    <source>
        <dbReference type="Proteomes" id="UP000271162"/>
    </source>
</evidence>
<accession>A0A0N4YKD3</accession>
<protein>
    <submittedName>
        <fullName evidence="3">DDE Tnp4 domain-containing protein</fullName>
    </submittedName>
</protein>
<dbReference type="WBParaSite" id="NBR_0001748901-mRNA-1">
    <property type="protein sequence ID" value="NBR_0001748901-mRNA-1"/>
    <property type="gene ID" value="NBR_0001748901"/>
</dbReference>
<dbReference type="EMBL" id="UYSL01022795">
    <property type="protein sequence ID" value="VDL81147.1"/>
    <property type="molecule type" value="Genomic_DNA"/>
</dbReference>